<name>A0A418X670_9BURK</name>
<comment type="caution">
    <text evidence="9">The sequence shown here is derived from an EMBL/GenBank/DDBJ whole genome shotgun (WGS) entry which is preliminary data.</text>
</comment>
<dbReference type="PANTHER" id="PTHR37423">
    <property type="entry name" value="SOLUBLE LYTIC MUREIN TRANSGLYCOSYLASE-RELATED"/>
    <property type="match status" value="1"/>
</dbReference>
<dbReference type="InterPro" id="IPR011990">
    <property type="entry name" value="TPR-like_helical_dom_sf"/>
</dbReference>
<organism evidence="9 10">
    <name type="scientific">Noviherbaspirillum cavernae</name>
    <dbReference type="NCBI Taxonomy" id="2320862"/>
    <lineage>
        <taxon>Bacteria</taxon>
        <taxon>Pseudomonadati</taxon>
        <taxon>Pseudomonadota</taxon>
        <taxon>Betaproteobacteria</taxon>
        <taxon>Burkholderiales</taxon>
        <taxon>Oxalobacteraceae</taxon>
        <taxon>Noviherbaspirillum</taxon>
    </lineage>
</organism>
<dbReference type="EMBL" id="QYUN01000002">
    <property type="protein sequence ID" value="RJG07968.1"/>
    <property type="molecule type" value="Genomic_DNA"/>
</dbReference>
<dbReference type="PROSITE" id="PS50005">
    <property type="entry name" value="TPR"/>
    <property type="match status" value="1"/>
</dbReference>
<dbReference type="InterPro" id="IPR039565">
    <property type="entry name" value="BamD-like"/>
</dbReference>
<feature type="repeat" description="TPR" evidence="7">
    <location>
        <begin position="78"/>
        <end position="111"/>
    </location>
</feature>
<evidence type="ECO:0000313" key="9">
    <source>
        <dbReference type="EMBL" id="RJG07968.1"/>
    </source>
</evidence>
<comment type="function">
    <text evidence="6">Part of the outer membrane protein assembly complex, which is involved in assembly and insertion of beta-barrel proteins into the outer membrane.</text>
</comment>
<dbReference type="NCBIfam" id="TIGR03302">
    <property type="entry name" value="OM_YfiO"/>
    <property type="match status" value="1"/>
</dbReference>
<reference evidence="9 10" key="1">
    <citation type="submission" date="2018-09" db="EMBL/GenBank/DDBJ databases">
        <authorList>
            <person name="Zhu H."/>
        </authorList>
    </citation>
    <scope>NUCLEOTIDE SEQUENCE [LARGE SCALE GENOMIC DNA]</scope>
    <source>
        <strain evidence="9 10">K2R10-39</strain>
    </source>
</reference>
<comment type="similarity">
    <text evidence="6">Belongs to the BamD family.</text>
</comment>
<comment type="subunit">
    <text evidence="6">Part of the Bam complex.</text>
</comment>
<evidence type="ECO:0000313" key="10">
    <source>
        <dbReference type="Proteomes" id="UP000285190"/>
    </source>
</evidence>
<dbReference type="Proteomes" id="UP000285190">
    <property type="component" value="Unassembled WGS sequence"/>
</dbReference>
<dbReference type="OrthoDB" id="9779191at2"/>
<evidence type="ECO:0000256" key="3">
    <source>
        <dbReference type="ARBA" id="ARBA00023139"/>
    </source>
</evidence>
<accession>A0A418X670</accession>
<dbReference type="InterPro" id="IPR017689">
    <property type="entry name" value="BamD"/>
</dbReference>
<evidence type="ECO:0000256" key="5">
    <source>
        <dbReference type="ARBA" id="ARBA00023288"/>
    </source>
</evidence>
<dbReference type="GO" id="GO:1990063">
    <property type="term" value="C:Bam protein complex"/>
    <property type="evidence" value="ECO:0007669"/>
    <property type="project" value="TreeGrafter"/>
</dbReference>
<proteinExistence type="inferred from homology"/>
<dbReference type="SUPFAM" id="SSF48452">
    <property type="entry name" value="TPR-like"/>
    <property type="match status" value="1"/>
</dbReference>
<keyword evidence="3" id="KW-0564">Palmitate</keyword>
<evidence type="ECO:0000256" key="1">
    <source>
        <dbReference type="ARBA" id="ARBA00022729"/>
    </source>
</evidence>
<dbReference type="Gene3D" id="1.25.40.10">
    <property type="entry name" value="Tetratricopeptide repeat domain"/>
    <property type="match status" value="1"/>
</dbReference>
<dbReference type="Pfam" id="PF13525">
    <property type="entry name" value="YfiO"/>
    <property type="match status" value="1"/>
</dbReference>
<keyword evidence="1 6" id="KW-0732">Signal</keyword>
<protein>
    <recommendedName>
        <fullName evidence="6">Outer membrane protein assembly factor BamD</fullName>
    </recommendedName>
</protein>
<gene>
    <name evidence="6" type="primary">bamD</name>
    <name evidence="9" type="ORF">D3870_09870</name>
</gene>
<evidence type="ECO:0000256" key="6">
    <source>
        <dbReference type="HAMAP-Rule" id="MF_00922"/>
    </source>
</evidence>
<dbReference type="GO" id="GO:0043165">
    <property type="term" value="P:Gram-negative-bacterium-type cell outer membrane assembly"/>
    <property type="evidence" value="ECO:0007669"/>
    <property type="project" value="UniProtKB-UniRule"/>
</dbReference>
<dbReference type="GO" id="GO:0051205">
    <property type="term" value="P:protein insertion into membrane"/>
    <property type="evidence" value="ECO:0007669"/>
    <property type="project" value="UniProtKB-UniRule"/>
</dbReference>
<keyword evidence="7" id="KW-0802">TPR repeat</keyword>
<sequence>MQSCNVMQNKSLKFAALVFALSLSGCGLLPDKVDETAGWSASKLYSEARDELSSGNYEKAVQHFEKLESRYPFGTYAQQAQMEVAYAYYRQGDQPQALAAVERFIKLHPNHPNVDYMYYLRGLINFNDQAGFLSFITKQDPSERDSKAAREAFDSFKQLAERFPDSIYTKDAIARMKYLVNALAKYEVHVANYYYRRGAYVAAANRAQQAVTDYREAPAVEEALFVMMRSYDALGMKDLRDDAERVLRQNFPQSVFFSGGRASDKPWWKIW</sequence>
<keyword evidence="4 6" id="KW-0998">Cell outer membrane</keyword>
<evidence type="ECO:0000259" key="8">
    <source>
        <dbReference type="Pfam" id="PF13525"/>
    </source>
</evidence>
<dbReference type="PANTHER" id="PTHR37423:SF1">
    <property type="entry name" value="OUTER MEMBRANE PROTEIN ASSEMBLY FACTOR BAMD"/>
    <property type="match status" value="1"/>
</dbReference>
<keyword evidence="2 6" id="KW-0472">Membrane</keyword>
<dbReference type="HAMAP" id="MF_00922">
    <property type="entry name" value="OM_assembly_BamD"/>
    <property type="match status" value="1"/>
</dbReference>
<evidence type="ECO:0000256" key="7">
    <source>
        <dbReference type="PROSITE-ProRule" id="PRU00339"/>
    </source>
</evidence>
<dbReference type="AlphaFoldDB" id="A0A418X670"/>
<evidence type="ECO:0000256" key="4">
    <source>
        <dbReference type="ARBA" id="ARBA00023237"/>
    </source>
</evidence>
<dbReference type="CDD" id="cd15830">
    <property type="entry name" value="BamD"/>
    <property type="match status" value="1"/>
</dbReference>
<keyword evidence="5" id="KW-0449">Lipoprotein</keyword>
<comment type="subcellular location">
    <subcellularLocation>
        <location evidence="6">Cell outer membrane</location>
    </subcellularLocation>
</comment>
<dbReference type="InterPro" id="IPR019734">
    <property type="entry name" value="TPR_rpt"/>
</dbReference>
<keyword evidence="10" id="KW-1185">Reference proteome</keyword>
<feature type="domain" description="Outer membrane lipoprotein BamD-like" evidence="8">
    <location>
        <begin position="41"/>
        <end position="244"/>
    </location>
</feature>
<evidence type="ECO:0000256" key="2">
    <source>
        <dbReference type="ARBA" id="ARBA00023136"/>
    </source>
</evidence>